<dbReference type="EMBL" id="BEZZ01004166">
    <property type="protein sequence ID" value="GCC17593.1"/>
    <property type="molecule type" value="Genomic_DNA"/>
</dbReference>
<evidence type="ECO:0000256" key="4">
    <source>
        <dbReference type="ARBA" id="ARBA00022737"/>
    </source>
</evidence>
<dbReference type="PANTHER" id="PTHR23271">
    <property type="entry name" value="HEPATOCELLULAR CARCINOMA-ASSOCIATED ANTIGEN 66"/>
    <property type="match status" value="1"/>
</dbReference>
<dbReference type="STRING" id="137246.A0A401RHG8"/>
<dbReference type="OMA" id="CKQWNAK"/>
<evidence type="ECO:0008006" key="11">
    <source>
        <dbReference type="Google" id="ProtNLM"/>
    </source>
</evidence>
<dbReference type="GO" id="GO:0032040">
    <property type="term" value="C:small-subunit processome"/>
    <property type="evidence" value="ECO:0007669"/>
    <property type="project" value="TreeGrafter"/>
</dbReference>
<evidence type="ECO:0000259" key="7">
    <source>
        <dbReference type="Pfam" id="PF08640"/>
    </source>
</evidence>
<dbReference type="GO" id="GO:0030515">
    <property type="term" value="F:snoRNA binding"/>
    <property type="evidence" value="ECO:0007669"/>
    <property type="project" value="InterPro"/>
</dbReference>
<keyword evidence="4" id="KW-0677">Repeat</keyword>
<gene>
    <name evidence="9" type="ORF">chiPu_0021555</name>
</gene>
<keyword evidence="10" id="KW-1185">Reference proteome</keyword>
<dbReference type="SUPFAM" id="SSF48452">
    <property type="entry name" value="TPR-like"/>
    <property type="match status" value="2"/>
</dbReference>
<keyword evidence="3" id="KW-0698">rRNA processing</keyword>
<evidence type="ECO:0000256" key="2">
    <source>
        <dbReference type="ARBA" id="ARBA00010734"/>
    </source>
</evidence>
<dbReference type="InterPro" id="IPR056907">
    <property type="entry name" value="UTP6_C"/>
</dbReference>
<dbReference type="FunFam" id="1.25.40.10:FF:001123">
    <property type="entry name" value="UTP6 small subunit processome component"/>
    <property type="match status" value="1"/>
</dbReference>
<evidence type="ECO:0000256" key="6">
    <source>
        <dbReference type="SAM" id="MobiDB-lite"/>
    </source>
</evidence>
<proteinExistence type="inferred from homology"/>
<feature type="region of interest" description="Disordered" evidence="6">
    <location>
        <begin position="9"/>
        <end position="34"/>
    </location>
</feature>
<sequence>MVVAVVFSEAESGSEGDAGKAPGAQAASEGPESPLHTHVSRLAHDGRMASCALTVLFVSESLSRFPEASVFDPGFGFCVGALMKKVTALEHKVNRRALNKESFINYIQYEINFLELIKRRRVRVGYYFKKDEIEYAIVNRIHALFRRALSKWKADVQLWLSHIAFCKKWNVKLQLSKVFSEMLAIHPDKPALWMMAAKWEMEDQLSSESARHLFLRALRFHPESQKLYQEYFRMELMHTEKMRKEKQLLETAKLKLTEAEYPEEIVRGHLARIVYKNAIEKIPGDAEFHLSFWKIAEMFDFTQDIRKEIVQDLQTLHANQPVCWDFVARQELDTEVLPVSACSKQTKASDIARKEERCWAVYEEAVVSVPTVDLGDAEKAIRLVKSASANFAGSVQMWQSSLEILIELQSPDVSAIFQQAFQKVPVKDALPLWLLCLDWSESRSSVHETESLYQRAVQTQVTAGSVTVKERYLDWAFKTGGYKRARKVFTRLCENRPFSLEFFKKMIAIEKQQEYSRMERIREYYERALREFGSTNADLWLEYIKEEQGHPQGKPELTGPIHWRAMKVLVGTEVERFVSQYTLLQTGHL</sequence>
<dbReference type="InterPro" id="IPR013949">
    <property type="entry name" value="Utp6"/>
</dbReference>
<feature type="domain" description="U3 small nucleolar RNA-associated protein 6 N-terminal" evidence="7">
    <location>
        <begin position="81"/>
        <end position="140"/>
    </location>
</feature>
<dbReference type="Gene3D" id="1.25.40.10">
    <property type="entry name" value="Tetratricopeptide repeat domain"/>
    <property type="match status" value="2"/>
</dbReference>
<dbReference type="GO" id="GO:0000462">
    <property type="term" value="P:maturation of SSU-rRNA from tricistronic rRNA transcript (SSU-rRNA, 5.8S rRNA, LSU-rRNA)"/>
    <property type="evidence" value="ECO:0007669"/>
    <property type="project" value="InterPro"/>
</dbReference>
<organism evidence="9 10">
    <name type="scientific">Chiloscyllium punctatum</name>
    <name type="common">Brownbanded bambooshark</name>
    <name type="synonym">Hemiscyllium punctatum</name>
    <dbReference type="NCBI Taxonomy" id="137246"/>
    <lineage>
        <taxon>Eukaryota</taxon>
        <taxon>Metazoa</taxon>
        <taxon>Chordata</taxon>
        <taxon>Craniata</taxon>
        <taxon>Vertebrata</taxon>
        <taxon>Chondrichthyes</taxon>
        <taxon>Elasmobranchii</taxon>
        <taxon>Galeomorphii</taxon>
        <taxon>Galeoidea</taxon>
        <taxon>Orectolobiformes</taxon>
        <taxon>Hemiscylliidae</taxon>
        <taxon>Chiloscyllium</taxon>
    </lineage>
</organism>
<accession>A0A401RHG8</accession>
<evidence type="ECO:0000259" key="8">
    <source>
        <dbReference type="Pfam" id="PF24892"/>
    </source>
</evidence>
<feature type="domain" description="U3 small nucleolar RNA-associated protein 6 homolog C-terminal" evidence="8">
    <location>
        <begin position="373"/>
        <end position="569"/>
    </location>
</feature>
<reference evidence="9 10" key="1">
    <citation type="journal article" date="2018" name="Nat. Ecol. Evol.">
        <title>Shark genomes provide insights into elasmobranch evolution and the origin of vertebrates.</title>
        <authorList>
            <person name="Hara Y"/>
            <person name="Yamaguchi K"/>
            <person name="Onimaru K"/>
            <person name="Kadota M"/>
            <person name="Koyanagi M"/>
            <person name="Keeley SD"/>
            <person name="Tatsumi K"/>
            <person name="Tanaka K"/>
            <person name="Motone F"/>
            <person name="Kageyama Y"/>
            <person name="Nozu R"/>
            <person name="Adachi N"/>
            <person name="Nishimura O"/>
            <person name="Nakagawa R"/>
            <person name="Tanegashima C"/>
            <person name="Kiyatake I"/>
            <person name="Matsumoto R"/>
            <person name="Murakumo K"/>
            <person name="Nishida K"/>
            <person name="Terakita A"/>
            <person name="Kuratani S"/>
            <person name="Sato K"/>
            <person name="Hyodo S Kuraku.S."/>
        </authorList>
    </citation>
    <scope>NUCLEOTIDE SEQUENCE [LARGE SCALE GENOMIC DNA]</scope>
</reference>
<name>A0A401RHG8_CHIPU</name>
<dbReference type="SMART" id="SM00386">
    <property type="entry name" value="HAT"/>
    <property type="match status" value="5"/>
</dbReference>
<dbReference type="InterPro" id="IPR003107">
    <property type="entry name" value="HAT"/>
</dbReference>
<dbReference type="Pfam" id="PF24892">
    <property type="entry name" value="UTP6_C"/>
    <property type="match status" value="1"/>
</dbReference>
<comment type="similarity">
    <text evidence="2">Belongs to the UTP6 family.</text>
</comment>
<dbReference type="Pfam" id="PF08640">
    <property type="entry name" value="U3_assoc_6"/>
    <property type="match status" value="1"/>
</dbReference>
<evidence type="ECO:0000313" key="10">
    <source>
        <dbReference type="Proteomes" id="UP000287033"/>
    </source>
</evidence>
<evidence type="ECO:0000313" key="9">
    <source>
        <dbReference type="EMBL" id="GCC17593.1"/>
    </source>
</evidence>
<dbReference type="GO" id="GO:0034388">
    <property type="term" value="C:Pwp2p-containing subcomplex of 90S preribosome"/>
    <property type="evidence" value="ECO:0007669"/>
    <property type="project" value="TreeGrafter"/>
</dbReference>
<protein>
    <recommendedName>
        <fullName evidence="11">U3 small nucleolar RNA-associated protein 6 homolog</fullName>
    </recommendedName>
</protein>
<evidence type="ECO:0000256" key="1">
    <source>
        <dbReference type="ARBA" id="ARBA00004604"/>
    </source>
</evidence>
<dbReference type="InterPro" id="IPR011990">
    <property type="entry name" value="TPR-like_helical_dom_sf"/>
</dbReference>
<evidence type="ECO:0000256" key="3">
    <source>
        <dbReference type="ARBA" id="ARBA00022552"/>
    </source>
</evidence>
<dbReference type="InterPro" id="IPR055347">
    <property type="entry name" value="UTP6_N"/>
</dbReference>
<dbReference type="AlphaFoldDB" id="A0A401RHG8"/>
<dbReference type="PANTHER" id="PTHR23271:SF1">
    <property type="entry name" value="U3 SMALL NUCLEOLAR RNA-ASSOCIATED PROTEIN 6 HOMOLOG"/>
    <property type="match status" value="1"/>
</dbReference>
<dbReference type="OrthoDB" id="28112at2759"/>
<evidence type="ECO:0000256" key="5">
    <source>
        <dbReference type="ARBA" id="ARBA00023242"/>
    </source>
</evidence>
<keyword evidence="5" id="KW-0539">Nucleus</keyword>
<comment type="caution">
    <text evidence="9">The sequence shown here is derived from an EMBL/GenBank/DDBJ whole genome shotgun (WGS) entry which is preliminary data.</text>
</comment>
<dbReference type="Proteomes" id="UP000287033">
    <property type="component" value="Unassembled WGS sequence"/>
</dbReference>
<comment type="subcellular location">
    <subcellularLocation>
        <location evidence="1">Nucleus</location>
        <location evidence="1">Nucleolus</location>
    </subcellularLocation>
</comment>